<evidence type="ECO:0000256" key="9">
    <source>
        <dbReference type="SAM" id="SignalP"/>
    </source>
</evidence>
<reference evidence="13" key="2">
    <citation type="journal article" date="2020" name="Antonie Van Leeuwenhoek">
        <title>Labilibaculum antarcticum sp. nov., a novel facultative anaerobic, psychrotorelant bacterium isolated from marine sediment of Antarctica.</title>
        <authorList>
            <person name="Watanabe M."/>
            <person name="Kojima H."/>
            <person name="Fukui M."/>
        </authorList>
    </citation>
    <scope>NUCLEOTIDE SEQUENCE [LARGE SCALE GENOMIC DNA]</scope>
    <source>
        <strain evidence="13">SPP2</strain>
    </source>
</reference>
<feature type="chain" id="PRO_5012982567" evidence="9">
    <location>
        <begin position="26"/>
        <end position="943"/>
    </location>
</feature>
<dbReference type="Pfam" id="PF00675">
    <property type="entry name" value="Peptidase_M16"/>
    <property type="match status" value="1"/>
</dbReference>
<dbReference type="OrthoDB" id="9811314at2"/>
<evidence type="ECO:0000256" key="4">
    <source>
        <dbReference type="ARBA" id="ARBA00022723"/>
    </source>
</evidence>
<evidence type="ECO:0000256" key="5">
    <source>
        <dbReference type="ARBA" id="ARBA00022801"/>
    </source>
</evidence>
<dbReference type="GO" id="GO:0046872">
    <property type="term" value="F:metal ion binding"/>
    <property type="evidence" value="ECO:0007669"/>
    <property type="project" value="UniProtKB-KW"/>
</dbReference>
<dbReference type="Pfam" id="PF05193">
    <property type="entry name" value="Peptidase_M16_C"/>
    <property type="match status" value="2"/>
</dbReference>
<gene>
    <name evidence="12" type="ORF">ALGA_0715</name>
</gene>
<evidence type="ECO:0000259" key="11">
    <source>
        <dbReference type="Pfam" id="PF05193"/>
    </source>
</evidence>
<sequence>MIKNLFSKISLCTVLAVTGTGMLSAQNNTNAKLPMDPNVRTGKLDNGLTYYVRHNEEPKDRASFYIVQNVGAVLENDSQNGLAHFLEHMAFNGTEHFPGKGVLNYLEKYGVAFGRNINAYTSTDETVYNLSNVPTTNENLLDSTLLVLHDWSNYLSLDGEEIDSERGVIHEEWRTRRSGGMRIYLEKNKLVYQGSKYAKRDVIGDLDVIDNFDHQVIRDFYHDWYRTDLQAIIVVGDIDAEKFEQKIKDMFAHIPAVENPEERVYFDVPKNKEPIVGVITDPEASSIGFEIVYKHNATPFAEKNLDYYRKLLIEDLYSSVIGDRYNELLQKGNAPFISGYAAYYNKARKMDVFQNGVTLKEENILGGIEVLLQETERAKRYGLVASELERAKTAMLSQMERAYQERNKQNNDRLVRGYQQNYLTNEPVPGIEFEFEAMKQLFPGISVEEVNAISKEWITDENVVITLSAPEKEGLELPSKEQLLAVVAKVKLMELTPYEDKVINEPLLSEQPKVGKVVKESNLKSLDATEWTLANGATVVVKKTDFKENEINLKAFSKGGNSLYEVKDLPSAEMLGGFVSNFGLGKFDQVSLQKLLIGKEVKVSPYVGELSEGLNGNSSVKDFETLLQLVHMYFEQPRFDQEAFSALKGRYMAYVANMGADVNKAFSDSVSMTSTNHDPRTILFDTDMIDKLDFETMKRIYQERFVDASDFTFVFVGNIDAEQAKPMIEAYLGSIKDIDREDNWKDNGVDYPEKDTYNHFEREMETPKTTINIDFHGDIEYSRENSVMMDVVAKLLDKRYLEVIREKEGGSYGVGVRAGVDKFPREEYNLLIRFDTDPAKAEKLKGIVYNEIQTLFNEGVNEDDLHETKENFIKVRQENLRKNGYWLNAINRYYVYEEDMMSTEDYEKMINSITKEKIEKFAKKYFATPAKIEVVMSPMKKAM</sequence>
<dbReference type="AlphaFoldDB" id="A0A1Y1CFL2"/>
<dbReference type="PROSITE" id="PS00143">
    <property type="entry name" value="INSULINASE"/>
    <property type="match status" value="1"/>
</dbReference>
<comment type="cofactor">
    <cofactor evidence="1">
        <name>Zn(2+)</name>
        <dbReference type="ChEBI" id="CHEBI:29105"/>
    </cofactor>
</comment>
<dbReference type="InterPro" id="IPR011249">
    <property type="entry name" value="Metalloenz_LuxS/M16"/>
</dbReference>
<keyword evidence="9" id="KW-0732">Signal</keyword>
<reference evidence="12 13" key="1">
    <citation type="journal article" date="2018" name="Mar. Genomics">
        <title>Complete genome sequence of Marinifilaceae bacterium strain SPP2, isolated from the Antarctic marine sediment.</title>
        <authorList>
            <person name="Watanabe M."/>
            <person name="Kojima H."/>
            <person name="Fukui M."/>
        </authorList>
    </citation>
    <scope>NUCLEOTIDE SEQUENCE [LARGE SCALE GENOMIC DNA]</scope>
    <source>
        <strain evidence="12 13">SPP2</strain>
    </source>
</reference>
<dbReference type="Gene3D" id="3.30.830.10">
    <property type="entry name" value="Metalloenzyme, LuxS/M16 peptidase-like"/>
    <property type="match status" value="4"/>
</dbReference>
<dbReference type="Proteomes" id="UP000218267">
    <property type="component" value="Chromosome"/>
</dbReference>
<keyword evidence="4" id="KW-0479">Metal-binding</keyword>
<keyword evidence="6" id="KW-0862">Zinc</keyword>
<feature type="domain" description="Peptidase M16 C-terminal" evidence="11">
    <location>
        <begin position="212"/>
        <end position="394"/>
    </location>
</feature>
<dbReference type="GO" id="GO:0006508">
    <property type="term" value="P:proteolysis"/>
    <property type="evidence" value="ECO:0007669"/>
    <property type="project" value="UniProtKB-KW"/>
</dbReference>
<evidence type="ECO:0000256" key="7">
    <source>
        <dbReference type="ARBA" id="ARBA00023049"/>
    </source>
</evidence>
<keyword evidence="5" id="KW-0378">Hydrolase</keyword>
<protein>
    <submittedName>
        <fullName evidence="12">Peptidase M16</fullName>
    </submittedName>
</protein>
<name>A0A1Y1CFL2_9BACT</name>
<dbReference type="RefSeq" id="WP_096428036.1">
    <property type="nucleotide sequence ID" value="NZ_AP018042.1"/>
</dbReference>
<dbReference type="GO" id="GO:0004222">
    <property type="term" value="F:metalloendopeptidase activity"/>
    <property type="evidence" value="ECO:0007669"/>
    <property type="project" value="InterPro"/>
</dbReference>
<dbReference type="InterPro" id="IPR050626">
    <property type="entry name" value="Peptidase_M16"/>
</dbReference>
<dbReference type="InterPro" id="IPR001431">
    <property type="entry name" value="Pept_M16_Zn_BS"/>
</dbReference>
<keyword evidence="3" id="KW-0645">Protease</keyword>
<dbReference type="PANTHER" id="PTHR43690">
    <property type="entry name" value="NARDILYSIN"/>
    <property type="match status" value="1"/>
</dbReference>
<feature type="domain" description="Peptidase M16 C-terminal" evidence="11">
    <location>
        <begin position="701"/>
        <end position="871"/>
    </location>
</feature>
<keyword evidence="7" id="KW-0482">Metalloprotease</keyword>
<organism evidence="12 13">
    <name type="scientific">Labilibaculum antarcticum</name>
    <dbReference type="NCBI Taxonomy" id="1717717"/>
    <lineage>
        <taxon>Bacteria</taxon>
        <taxon>Pseudomonadati</taxon>
        <taxon>Bacteroidota</taxon>
        <taxon>Bacteroidia</taxon>
        <taxon>Marinilabiliales</taxon>
        <taxon>Marinifilaceae</taxon>
        <taxon>Labilibaculum</taxon>
    </lineage>
</organism>
<evidence type="ECO:0000256" key="2">
    <source>
        <dbReference type="ARBA" id="ARBA00007261"/>
    </source>
</evidence>
<proteinExistence type="inferred from homology"/>
<dbReference type="PANTHER" id="PTHR43690:SF34">
    <property type="entry name" value="ZINC PROTEASE PQQL-LIKE"/>
    <property type="match status" value="1"/>
</dbReference>
<evidence type="ECO:0000313" key="13">
    <source>
        <dbReference type="Proteomes" id="UP000218267"/>
    </source>
</evidence>
<feature type="domain" description="Peptidase M16 N-terminal" evidence="10">
    <location>
        <begin position="54"/>
        <end position="173"/>
    </location>
</feature>
<evidence type="ECO:0000256" key="6">
    <source>
        <dbReference type="ARBA" id="ARBA00022833"/>
    </source>
</evidence>
<dbReference type="SUPFAM" id="SSF63411">
    <property type="entry name" value="LuxS/MPP-like metallohydrolase"/>
    <property type="match status" value="4"/>
</dbReference>
<evidence type="ECO:0000256" key="1">
    <source>
        <dbReference type="ARBA" id="ARBA00001947"/>
    </source>
</evidence>
<accession>A0A1Y1CFL2</accession>
<evidence type="ECO:0000259" key="10">
    <source>
        <dbReference type="Pfam" id="PF00675"/>
    </source>
</evidence>
<evidence type="ECO:0000256" key="8">
    <source>
        <dbReference type="RuleBase" id="RU004447"/>
    </source>
</evidence>
<keyword evidence="13" id="KW-1185">Reference proteome</keyword>
<dbReference type="InterPro" id="IPR011765">
    <property type="entry name" value="Pept_M16_N"/>
</dbReference>
<evidence type="ECO:0000313" key="12">
    <source>
        <dbReference type="EMBL" id="BAX79104.1"/>
    </source>
</evidence>
<evidence type="ECO:0000256" key="3">
    <source>
        <dbReference type="ARBA" id="ARBA00022670"/>
    </source>
</evidence>
<comment type="similarity">
    <text evidence="2 8">Belongs to the peptidase M16 family.</text>
</comment>
<feature type="signal peptide" evidence="9">
    <location>
        <begin position="1"/>
        <end position="25"/>
    </location>
</feature>
<dbReference type="KEGG" id="mbas:ALGA_0715"/>
<dbReference type="InterPro" id="IPR007863">
    <property type="entry name" value="Peptidase_M16_C"/>
</dbReference>
<dbReference type="EMBL" id="AP018042">
    <property type="protein sequence ID" value="BAX79104.1"/>
    <property type="molecule type" value="Genomic_DNA"/>
</dbReference>